<keyword evidence="6" id="KW-1185">Reference proteome</keyword>
<dbReference type="Pfam" id="PF12833">
    <property type="entry name" value="HTH_18"/>
    <property type="match status" value="1"/>
</dbReference>
<dbReference type="EMBL" id="JAGGKI010000014">
    <property type="protein sequence ID" value="MBP1895450.1"/>
    <property type="molecule type" value="Genomic_DNA"/>
</dbReference>
<keyword evidence="2" id="KW-0238">DNA-binding</keyword>
<evidence type="ECO:0000256" key="3">
    <source>
        <dbReference type="ARBA" id="ARBA00023163"/>
    </source>
</evidence>
<sequence>MGVHFKPGGLFPFLSFPASEVHDQVVSLDTLWGTEANELRDQLLDADTPEIKFRLMEQFMFSMVRKPLQHHPAVSYALKEMYKLPGMRSTADLSQHLGFSKRHFIQMFCNEVGVTPKLFGRIRRFQEVLHLIHRGEQINWGDIVFDCGYYDQAHFNHDFRAFSGLNPTTYMKHQSEHRNHVPLVQ</sequence>
<evidence type="ECO:0000256" key="1">
    <source>
        <dbReference type="ARBA" id="ARBA00023015"/>
    </source>
</evidence>
<dbReference type="InterPro" id="IPR018060">
    <property type="entry name" value="HTH_AraC"/>
</dbReference>
<comment type="caution">
    <text evidence="5">The sequence shown here is derived from an EMBL/GenBank/DDBJ whole genome shotgun (WGS) entry which is preliminary data.</text>
</comment>
<dbReference type="PROSITE" id="PS01124">
    <property type="entry name" value="HTH_ARAC_FAMILY_2"/>
    <property type="match status" value="1"/>
</dbReference>
<gene>
    <name evidence="5" type="ORF">J2Z18_004560</name>
</gene>
<dbReference type="InterPro" id="IPR009057">
    <property type="entry name" value="Homeodomain-like_sf"/>
</dbReference>
<feature type="domain" description="HTH araC/xylS-type" evidence="4">
    <location>
        <begin position="71"/>
        <end position="173"/>
    </location>
</feature>
<keyword evidence="1" id="KW-0805">Transcription regulation</keyword>
<evidence type="ECO:0000313" key="5">
    <source>
        <dbReference type="EMBL" id="MBP1895450.1"/>
    </source>
</evidence>
<evidence type="ECO:0000313" key="6">
    <source>
        <dbReference type="Proteomes" id="UP000706926"/>
    </source>
</evidence>
<name>A0ABS4FGS3_9BACL</name>
<dbReference type="PANTHER" id="PTHR46796">
    <property type="entry name" value="HTH-TYPE TRANSCRIPTIONAL ACTIVATOR RHAS-RELATED"/>
    <property type="match status" value="1"/>
</dbReference>
<protein>
    <submittedName>
        <fullName evidence="5">AraC-like DNA-binding protein</fullName>
    </submittedName>
</protein>
<organism evidence="5 6">
    <name type="scientific">Paenibacillus lactis</name>
    <dbReference type="NCBI Taxonomy" id="228574"/>
    <lineage>
        <taxon>Bacteria</taxon>
        <taxon>Bacillati</taxon>
        <taxon>Bacillota</taxon>
        <taxon>Bacilli</taxon>
        <taxon>Bacillales</taxon>
        <taxon>Paenibacillaceae</taxon>
        <taxon>Paenibacillus</taxon>
    </lineage>
</organism>
<dbReference type="SUPFAM" id="SSF46689">
    <property type="entry name" value="Homeodomain-like"/>
    <property type="match status" value="1"/>
</dbReference>
<keyword evidence="3" id="KW-0804">Transcription</keyword>
<dbReference type="InterPro" id="IPR050204">
    <property type="entry name" value="AraC_XylS_family_regulators"/>
</dbReference>
<evidence type="ECO:0000256" key="2">
    <source>
        <dbReference type="ARBA" id="ARBA00023125"/>
    </source>
</evidence>
<dbReference type="SMART" id="SM00342">
    <property type="entry name" value="HTH_ARAC"/>
    <property type="match status" value="1"/>
</dbReference>
<dbReference type="Proteomes" id="UP000706926">
    <property type="component" value="Unassembled WGS sequence"/>
</dbReference>
<dbReference type="Gene3D" id="1.10.10.60">
    <property type="entry name" value="Homeodomain-like"/>
    <property type="match status" value="1"/>
</dbReference>
<evidence type="ECO:0000259" key="4">
    <source>
        <dbReference type="PROSITE" id="PS01124"/>
    </source>
</evidence>
<reference evidence="5 6" key="1">
    <citation type="submission" date="2021-03" db="EMBL/GenBank/DDBJ databases">
        <title>Genomic Encyclopedia of Type Strains, Phase IV (KMG-IV): sequencing the most valuable type-strain genomes for metagenomic binning, comparative biology and taxonomic classification.</title>
        <authorList>
            <person name="Goeker M."/>
        </authorList>
    </citation>
    <scope>NUCLEOTIDE SEQUENCE [LARGE SCALE GENOMIC DNA]</scope>
    <source>
        <strain evidence="5 6">DSM 15596</strain>
    </source>
</reference>
<accession>A0ABS4FGS3</accession>
<proteinExistence type="predicted"/>